<dbReference type="Gene3D" id="3.10.450.50">
    <property type="match status" value="1"/>
</dbReference>
<keyword evidence="1" id="KW-0732">Signal</keyword>
<organism evidence="2 3">
    <name type="scientific">Devosia marina</name>
    <dbReference type="NCBI Taxonomy" id="2683198"/>
    <lineage>
        <taxon>Bacteria</taxon>
        <taxon>Pseudomonadati</taxon>
        <taxon>Pseudomonadota</taxon>
        <taxon>Alphaproteobacteria</taxon>
        <taxon>Hyphomicrobiales</taxon>
        <taxon>Devosiaceae</taxon>
        <taxon>Devosia</taxon>
    </lineage>
</organism>
<keyword evidence="3" id="KW-1185">Reference proteome</keyword>
<reference evidence="2 3" key="1">
    <citation type="submission" date="2019-12" db="EMBL/GenBank/DDBJ databases">
        <title>Devosia maris sp. nov., isolated from the deep seawater.</title>
        <authorList>
            <person name="Liu Y."/>
        </authorList>
    </citation>
    <scope>NUCLEOTIDE SEQUENCE [LARGE SCALE GENOMIC DNA]</scope>
    <source>
        <strain evidence="2 3">L53-10-65</strain>
    </source>
</reference>
<name>A0A7X3FQ32_9HYPH</name>
<evidence type="ECO:0000313" key="3">
    <source>
        <dbReference type="Proteomes" id="UP000438106"/>
    </source>
</evidence>
<dbReference type="RefSeq" id="WP_157289577.1">
    <property type="nucleotide sequence ID" value="NZ_WQRF01000001.1"/>
</dbReference>
<feature type="signal peptide" evidence="1">
    <location>
        <begin position="1"/>
        <end position="20"/>
    </location>
</feature>
<accession>A0A7X3FQ32</accession>
<sequence length="154" mass="16910">MRLPFAVAAAFLTLTSLVAAQPFDTPEALLEAFYAPYIGGEPFPDETVFRSAALNAMYVADAENTPEGEMGALDFDPFIDGQDFDLADFSVGSPDISGDTALVEVSFSNFGEPRLIAYELTFEDGGWRINALEAVDPQHSYRLSEIFESAKEYW</sequence>
<feature type="chain" id="PRO_5031467838" evidence="1">
    <location>
        <begin position="21"/>
        <end position="154"/>
    </location>
</feature>
<protein>
    <submittedName>
        <fullName evidence="2">DUF3828 domain-containing protein</fullName>
    </submittedName>
</protein>
<evidence type="ECO:0000313" key="2">
    <source>
        <dbReference type="EMBL" id="MVS98703.1"/>
    </source>
</evidence>
<dbReference type="Proteomes" id="UP000438106">
    <property type="component" value="Unassembled WGS sequence"/>
</dbReference>
<dbReference type="AlphaFoldDB" id="A0A7X3FQ32"/>
<proteinExistence type="predicted"/>
<comment type="caution">
    <text evidence="2">The sequence shown here is derived from an EMBL/GenBank/DDBJ whole genome shotgun (WGS) entry which is preliminary data.</text>
</comment>
<evidence type="ECO:0000256" key="1">
    <source>
        <dbReference type="SAM" id="SignalP"/>
    </source>
</evidence>
<dbReference type="EMBL" id="WQRF01000001">
    <property type="protein sequence ID" value="MVS98703.1"/>
    <property type="molecule type" value="Genomic_DNA"/>
</dbReference>
<gene>
    <name evidence="2" type="ORF">GO014_06675</name>
</gene>